<dbReference type="AlphaFoldDB" id="A0A6J4M5L5"/>
<organism evidence="1">
    <name type="scientific">uncultured Gemmatimonadota bacterium</name>
    <dbReference type="NCBI Taxonomy" id="203437"/>
    <lineage>
        <taxon>Bacteria</taxon>
        <taxon>Pseudomonadati</taxon>
        <taxon>Gemmatimonadota</taxon>
        <taxon>environmental samples</taxon>
    </lineage>
</organism>
<reference evidence="1" key="1">
    <citation type="submission" date="2020-02" db="EMBL/GenBank/DDBJ databases">
        <authorList>
            <person name="Meier V. D."/>
        </authorList>
    </citation>
    <scope>NUCLEOTIDE SEQUENCE</scope>
    <source>
        <strain evidence="1">AVDCRST_MAG68</strain>
    </source>
</reference>
<sequence length="113" mass="12126">MSDFAGYLQRMGGLHDAEVAGVAWRPSEGSLEIRLDDVYANFRGLPEYPGLESGSIVFSGVGALEMSLEHAERLRIYEITAGDDGAASVAFSPAGRVSLRFGEASYPPCRLRG</sequence>
<accession>A0A6J4M5L5</accession>
<gene>
    <name evidence="1" type="ORF">AVDCRST_MAG68-3642</name>
</gene>
<name>A0A6J4M5L5_9BACT</name>
<evidence type="ECO:0000313" key="1">
    <source>
        <dbReference type="EMBL" id="CAA9350896.1"/>
    </source>
</evidence>
<protein>
    <submittedName>
        <fullName evidence="1">Uncharacterized protein</fullName>
    </submittedName>
</protein>
<proteinExistence type="predicted"/>
<dbReference type="EMBL" id="CADCTW010000171">
    <property type="protein sequence ID" value="CAA9350896.1"/>
    <property type="molecule type" value="Genomic_DNA"/>
</dbReference>